<evidence type="ECO:0000313" key="3">
    <source>
        <dbReference type="Proteomes" id="UP000266841"/>
    </source>
</evidence>
<feature type="region of interest" description="Disordered" evidence="1">
    <location>
        <begin position="293"/>
        <end position="331"/>
    </location>
</feature>
<reference evidence="2 3" key="1">
    <citation type="journal article" date="2012" name="Genome Biol.">
        <title>Genome and low-iron response of an oceanic diatom adapted to chronic iron limitation.</title>
        <authorList>
            <person name="Lommer M."/>
            <person name="Specht M."/>
            <person name="Roy A.S."/>
            <person name="Kraemer L."/>
            <person name="Andreson R."/>
            <person name="Gutowska M.A."/>
            <person name="Wolf J."/>
            <person name="Bergner S.V."/>
            <person name="Schilhabel M.B."/>
            <person name="Klostermeier U.C."/>
            <person name="Beiko R.G."/>
            <person name="Rosenstiel P."/>
            <person name="Hippler M."/>
            <person name="Laroche J."/>
        </authorList>
    </citation>
    <scope>NUCLEOTIDE SEQUENCE [LARGE SCALE GENOMIC DNA]</scope>
    <source>
        <strain evidence="2 3">CCMP1005</strain>
    </source>
</reference>
<proteinExistence type="predicted"/>
<dbReference type="AlphaFoldDB" id="K0S059"/>
<evidence type="ECO:0000313" key="2">
    <source>
        <dbReference type="EMBL" id="EJK52222.1"/>
    </source>
</evidence>
<feature type="region of interest" description="Disordered" evidence="1">
    <location>
        <begin position="1"/>
        <end position="65"/>
    </location>
</feature>
<evidence type="ECO:0000256" key="1">
    <source>
        <dbReference type="SAM" id="MobiDB-lite"/>
    </source>
</evidence>
<organism evidence="2 3">
    <name type="scientific">Thalassiosira oceanica</name>
    <name type="common">Marine diatom</name>
    <dbReference type="NCBI Taxonomy" id="159749"/>
    <lineage>
        <taxon>Eukaryota</taxon>
        <taxon>Sar</taxon>
        <taxon>Stramenopiles</taxon>
        <taxon>Ochrophyta</taxon>
        <taxon>Bacillariophyta</taxon>
        <taxon>Coscinodiscophyceae</taxon>
        <taxon>Thalassiosirophycidae</taxon>
        <taxon>Thalassiosirales</taxon>
        <taxon>Thalassiosiraceae</taxon>
        <taxon>Thalassiosira</taxon>
    </lineage>
</organism>
<dbReference type="EMBL" id="AGNL01040223">
    <property type="protein sequence ID" value="EJK52222.1"/>
    <property type="molecule type" value="Genomic_DNA"/>
</dbReference>
<feature type="compositionally biased region" description="Basic and acidic residues" evidence="1">
    <location>
        <begin position="293"/>
        <end position="303"/>
    </location>
</feature>
<feature type="compositionally biased region" description="Basic residues" evidence="1">
    <location>
        <begin position="11"/>
        <end position="20"/>
    </location>
</feature>
<sequence>MPTLKGNSKTGRTRRQKRSKLLQLNEEDTPTTPPTRSNVTSQSASNVVTIDASPPQSPVKKVKQTSTATTAIETDTPFDWKSPGDVLKAAKFMGFYNAQQTPEDFFGDPANIVKLLGKGKTNYTDALRSMGIANGWGDSKTLEFRIGAARAISSRETTINSNVLNNNQSDKLTLEHHSTDLSSDAKAMNADIYSGATAMKPTRDGSYSKDETNSGCNAGAIFAATKPSTPFNLPALIQAAASRDGLLTLESKQSDQHCKVYSLNDPGDFNKFALELSDNIALRFKSWKHTSSKDVKVKQEKGSSSKVDVASGSPDHHDQSTVGKTAPNIGPDIGPPTAIDFSSLDFNNLSKGPNAGARGYKVAEFSVSPELSNKHEPQAKLYYVLITNANGAWMLKPGFLEELFGAVIQQQLKPKNLDPPLFMKTFHEVPVKGKDGHYKRTKNGHTANKIGFVVSVPFEGGFNPTVYIKNAIQSVTGLLKKNDIGCACANHLEQNETGLFNHLTKNKVGVHGKKPKELLSKELTGILNKSFANHTCIPTLHSLVRL</sequence>
<protein>
    <submittedName>
        <fullName evidence="2">Uncharacterized protein</fullName>
    </submittedName>
</protein>
<gene>
    <name evidence="2" type="ORF">THAOC_28530</name>
</gene>
<feature type="compositionally biased region" description="Polar residues" evidence="1">
    <location>
        <begin position="1"/>
        <end position="10"/>
    </location>
</feature>
<feature type="compositionally biased region" description="Polar residues" evidence="1">
    <location>
        <begin position="34"/>
        <end position="48"/>
    </location>
</feature>
<comment type="caution">
    <text evidence="2">The sequence shown here is derived from an EMBL/GenBank/DDBJ whole genome shotgun (WGS) entry which is preliminary data.</text>
</comment>
<name>K0S059_THAOC</name>
<accession>K0S059</accession>
<keyword evidence="3" id="KW-1185">Reference proteome</keyword>
<dbReference type="Proteomes" id="UP000266841">
    <property type="component" value="Unassembled WGS sequence"/>
</dbReference>